<dbReference type="VEuPathDB" id="AmoebaDB:DICPUDRAFT_148651"/>
<dbReference type="EMBL" id="GL870972">
    <property type="protein sequence ID" value="EGC38650.1"/>
    <property type="molecule type" value="Genomic_DNA"/>
</dbReference>
<dbReference type="GO" id="GO:0016740">
    <property type="term" value="F:transferase activity"/>
    <property type="evidence" value="ECO:0007669"/>
    <property type="project" value="InterPro"/>
</dbReference>
<dbReference type="Gene3D" id="3.40.50.720">
    <property type="entry name" value="NAD(P)-binding Rossmann-like Domain"/>
    <property type="match status" value="1"/>
</dbReference>
<dbReference type="RefSeq" id="XP_003284843.1">
    <property type="nucleotide sequence ID" value="XM_003284795.1"/>
</dbReference>
<sequence length="806" mass="94104">MENNHRPLIFIFSGQVVNWERIAEELYNKEPVFKKWVHRIDSLMHEFYNYSVLEKVKNMPLDERNKNTDILINHSFLMMYQISLFKLYKHYGVHPNILMSHSIGEFSAAYCSGMIDLRTAVKIQYNRNLILKNEGGTLLSVNMSEEDYKTKFSKDYPNFEIACINTHKNIVLGGWKTELEQFSEILSKKFNIFNVFFGSVVSVHTKYVERFAGSMHSYKLKNKQPKIPIISCHTGQLFKDSFLFDEKYNYFSFVNPVNFNLGMINVLKYLEDNKLGDSPITVEITPQVMMVHSLKEIYNNLPPSYFKKEEMIKNIFTFTKMNQFKQFYSSLKKIYYLQYNIQDNNTTTTTNEKNLDDKNPNSLIEKNILNFISKQFEINPKNLEITLGELGADSLFLVGLRRYIDEEYTDNIFTISQLREFKIQDIIITIINEIKNPTKSTKYDIEFWENEIILDPNITPKYNKINNYNLNGSSVQDAYDSLINGLKTHELFGLLNKMELSKIEPVLGDLLKPQFNLSNQQYDYLSNSIDIIVNSAANVDLNSNYVENKEANVNGVLEIIKFAFLNNLKKLMTFSTVAIYLNNEFDTNGFNDNRLVTLDKLNNIPGYAQSKVVGEYLLREAANRGLDIINIRPPFIYANPNNGVGNDNDLLQLFIQCSYAVMAYPNLSSDFKVFQVPITWLSANIVQNFTFNLSLWNNNLKFKSYNLFGSHEPIEKFFGYLEEKYPLKMIEYDEWVKKISESKEMCCIRLKTFHNLNFAKNLYFSNTIKMTDETIGLITKDWEVTKQMVYKNINHIFKLNISKSKL</sequence>
<dbReference type="InterPro" id="IPR013120">
    <property type="entry name" value="FAR_NAD-bd"/>
</dbReference>
<dbReference type="Gene3D" id="3.40.366.10">
    <property type="entry name" value="Malonyl-Coenzyme A Acyl Carrier Protein, domain 2"/>
    <property type="match status" value="1"/>
</dbReference>
<dbReference type="InterPro" id="IPR009081">
    <property type="entry name" value="PP-bd_ACP"/>
</dbReference>
<dbReference type="InterPro" id="IPR036291">
    <property type="entry name" value="NAD(P)-bd_dom_sf"/>
</dbReference>
<dbReference type="OMA" id="IACINTH"/>
<keyword evidence="3" id="KW-1185">Reference proteome</keyword>
<protein>
    <recommendedName>
        <fullName evidence="1">Malonyl-CoA:ACP transacylase (MAT) domain-containing protein</fullName>
    </recommendedName>
</protein>
<dbReference type="SUPFAM" id="SSF52151">
    <property type="entry name" value="FabD/lysophospholipase-like"/>
    <property type="match status" value="1"/>
</dbReference>
<dbReference type="eggNOG" id="KOG1202">
    <property type="taxonomic scope" value="Eukaryota"/>
</dbReference>
<name>F0ZBN0_DICPU</name>
<dbReference type="PANTHER" id="PTHR43074">
    <property type="entry name" value="OMEGA-3 POLYUNSATURATED FATTY ACID SYNTHASE PFAB-RELATED"/>
    <property type="match status" value="1"/>
</dbReference>
<feature type="domain" description="Malonyl-CoA:ACP transacylase (MAT)" evidence="1">
    <location>
        <begin position="11"/>
        <end position="334"/>
    </location>
</feature>
<evidence type="ECO:0000259" key="1">
    <source>
        <dbReference type="SMART" id="SM00827"/>
    </source>
</evidence>
<gene>
    <name evidence="2" type="ORF">DICPUDRAFT_148651</name>
</gene>
<organism evidence="2 3">
    <name type="scientific">Dictyostelium purpureum</name>
    <name type="common">Slime mold</name>
    <dbReference type="NCBI Taxonomy" id="5786"/>
    <lineage>
        <taxon>Eukaryota</taxon>
        <taxon>Amoebozoa</taxon>
        <taxon>Evosea</taxon>
        <taxon>Eumycetozoa</taxon>
        <taxon>Dictyostelia</taxon>
        <taxon>Dictyosteliales</taxon>
        <taxon>Dictyosteliaceae</taxon>
        <taxon>Dictyostelium</taxon>
    </lineage>
</organism>
<dbReference type="Proteomes" id="UP000001064">
    <property type="component" value="Unassembled WGS sequence"/>
</dbReference>
<dbReference type="SUPFAM" id="SSF51735">
    <property type="entry name" value="NAD(P)-binding Rossmann-fold domains"/>
    <property type="match status" value="1"/>
</dbReference>
<dbReference type="OrthoDB" id="329835at2759"/>
<dbReference type="InterPro" id="IPR001227">
    <property type="entry name" value="Ac_transferase_dom_sf"/>
</dbReference>
<dbReference type="Pfam" id="PF23297">
    <property type="entry name" value="ACP_SdgA_C"/>
    <property type="match status" value="1"/>
</dbReference>
<dbReference type="InParanoid" id="F0ZBN0"/>
<dbReference type="STRING" id="5786.F0ZBN0"/>
<dbReference type="KEGG" id="dpp:DICPUDRAFT_148651"/>
<dbReference type="SMART" id="SM00827">
    <property type="entry name" value="PKS_AT"/>
    <property type="match status" value="1"/>
</dbReference>
<dbReference type="InterPro" id="IPR052568">
    <property type="entry name" value="PKS-FAS_Synthase"/>
</dbReference>
<dbReference type="Pfam" id="PF00698">
    <property type="entry name" value="Acyl_transf_1"/>
    <property type="match status" value="1"/>
</dbReference>
<dbReference type="InterPro" id="IPR016035">
    <property type="entry name" value="Acyl_Trfase/lysoPLipase"/>
</dbReference>
<dbReference type="GO" id="GO:0016491">
    <property type="term" value="F:oxidoreductase activity"/>
    <property type="evidence" value="ECO:0000318"/>
    <property type="project" value="GO_Central"/>
</dbReference>
<dbReference type="eggNOG" id="KOG1178">
    <property type="taxonomic scope" value="Eukaryota"/>
</dbReference>
<dbReference type="AlphaFoldDB" id="F0ZBN0"/>
<accession>F0ZBN0</accession>
<evidence type="ECO:0000313" key="2">
    <source>
        <dbReference type="EMBL" id="EGC38650.1"/>
    </source>
</evidence>
<proteinExistence type="predicted"/>
<dbReference type="GeneID" id="10506873"/>
<dbReference type="Pfam" id="PF07993">
    <property type="entry name" value="NAD_binding_4"/>
    <property type="match status" value="1"/>
</dbReference>
<reference evidence="3" key="1">
    <citation type="journal article" date="2011" name="Genome Biol.">
        <title>Comparative genomics of the social amoebae Dictyostelium discoideum and Dictyostelium purpureum.</title>
        <authorList>
            <consortium name="US DOE Joint Genome Institute (JGI-PGF)"/>
            <person name="Sucgang R."/>
            <person name="Kuo A."/>
            <person name="Tian X."/>
            <person name="Salerno W."/>
            <person name="Parikh A."/>
            <person name="Feasley C.L."/>
            <person name="Dalin E."/>
            <person name="Tu H."/>
            <person name="Huang E."/>
            <person name="Barry K."/>
            <person name="Lindquist E."/>
            <person name="Shapiro H."/>
            <person name="Bruce D."/>
            <person name="Schmutz J."/>
            <person name="Salamov A."/>
            <person name="Fey P."/>
            <person name="Gaudet P."/>
            <person name="Anjard C."/>
            <person name="Babu M.M."/>
            <person name="Basu S."/>
            <person name="Bushmanova Y."/>
            <person name="van der Wel H."/>
            <person name="Katoh-Kurasawa M."/>
            <person name="Dinh C."/>
            <person name="Coutinho P.M."/>
            <person name="Saito T."/>
            <person name="Elias M."/>
            <person name="Schaap P."/>
            <person name="Kay R.R."/>
            <person name="Henrissat B."/>
            <person name="Eichinger L."/>
            <person name="Rivero F."/>
            <person name="Putnam N.H."/>
            <person name="West C.M."/>
            <person name="Loomis W.F."/>
            <person name="Chisholm R.L."/>
            <person name="Shaulsky G."/>
            <person name="Strassmann J.E."/>
            <person name="Queller D.C."/>
            <person name="Kuspa A."/>
            <person name="Grigoriev I.V."/>
        </authorList>
    </citation>
    <scope>NUCLEOTIDE SEQUENCE [LARGE SCALE GENOMIC DNA]</scope>
    <source>
        <strain evidence="3">QSDP1</strain>
    </source>
</reference>
<dbReference type="InterPro" id="IPR014043">
    <property type="entry name" value="Acyl_transferase_dom"/>
</dbReference>
<evidence type="ECO:0000313" key="3">
    <source>
        <dbReference type="Proteomes" id="UP000001064"/>
    </source>
</evidence>
<dbReference type="PANTHER" id="PTHR43074:SF1">
    <property type="entry name" value="BETA-KETOACYL SYNTHASE FAMILY PROTEIN-RELATED"/>
    <property type="match status" value="1"/>
</dbReference>